<dbReference type="KEGG" id="reb:XU06_25985"/>
<reference evidence="2 3" key="1">
    <citation type="submission" date="2020-12" db="EMBL/GenBank/DDBJ databases">
        <title>Draft genome sequence of furan degrading bacterial strain FUR100.</title>
        <authorList>
            <person name="Woiski C."/>
        </authorList>
    </citation>
    <scope>NUCLEOTIDE SEQUENCE [LARGE SCALE GENOMIC DNA]</scope>
    <source>
        <strain evidence="2 3">FUR100</strain>
    </source>
</reference>
<sequence length="156" mass="16688">MEPLEPMRSVSVPADTYASTPIWKSAPVTLATVGVFAYALMSTRTGVVEVALGAVIAIAGAALYCMSVMRTIRENSGSRVPLLGTPPVSPRDVDLLAAAGMPLIMGGSLLVIRAAGWTWPYLYLGLLAVIMVAVYVLPVVVHNRRTRKRTHRSQTP</sequence>
<name>A0A8I0ZWG0_RHOER</name>
<organism evidence="2 3">
    <name type="scientific">Rhodococcus erythropolis</name>
    <name type="common">Arthrobacter picolinophilus</name>
    <dbReference type="NCBI Taxonomy" id="1833"/>
    <lineage>
        <taxon>Bacteria</taxon>
        <taxon>Bacillati</taxon>
        <taxon>Actinomycetota</taxon>
        <taxon>Actinomycetes</taxon>
        <taxon>Mycobacteriales</taxon>
        <taxon>Nocardiaceae</taxon>
        <taxon>Rhodococcus</taxon>
        <taxon>Rhodococcus erythropolis group</taxon>
    </lineage>
</organism>
<keyword evidence="1" id="KW-0812">Transmembrane</keyword>
<proteinExistence type="predicted"/>
<evidence type="ECO:0000313" key="2">
    <source>
        <dbReference type="EMBL" id="MBH5142646.1"/>
    </source>
</evidence>
<gene>
    <name evidence="2" type="ORF">I3517_08450</name>
</gene>
<evidence type="ECO:0000256" key="1">
    <source>
        <dbReference type="SAM" id="Phobius"/>
    </source>
</evidence>
<feature type="transmembrane region" description="Helical" evidence="1">
    <location>
        <begin position="121"/>
        <end position="141"/>
    </location>
</feature>
<feature type="transmembrane region" description="Helical" evidence="1">
    <location>
        <begin position="47"/>
        <end position="72"/>
    </location>
</feature>
<dbReference type="Proteomes" id="UP000627573">
    <property type="component" value="Unassembled WGS sequence"/>
</dbReference>
<keyword evidence="3" id="KW-1185">Reference proteome</keyword>
<evidence type="ECO:0000313" key="3">
    <source>
        <dbReference type="Proteomes" id="UP000627573"/>
    </source>
</evidence>
<protein>
    <submittedName>
        <fullName evidence="2">Uncharacterized protein</fullName>
    </submittedName>
</protein>
<accession>A0A8I0ZWG0</accession>
<dbReference type="AlphaFoldDB" id="A0A8I0ZWG0"/>
<dbReference type="EMBL" id="JAECSB010000029">
    <property type="protein sequence ID" value="MBH5142646.1"/>
    <property type="molecule type" value="Genomic_DNA"/>
</dbReference>
<comment type="caution">
    <text evidence="2">The sequence shown here is derived from an EMBL/GenBank/DDBJ whole genome shotgun (WGS) entry which is preliminary data.</text>
</comment>
<feature type="transmembrane region" description="Helical" evidence="1">
    <location>
        <begin position="93"/>
        <end position="115"/>
    </location>
</feature>
<keyword evidence="1" id="KW-1133">Transmembrane helix</keyword>
<keyword evidence="1" id="KW-0472">Membrane</keyword>
<dbReference type="RefSeq" id="WP_046379411.1">
    <property type="nucleotide sequence ID" value="NZ_CP011295.1"/>
</dbReference>